<name>A0A0N4WHC0_HAEPC</name>
<dbReference type="Proteomes" id="UP000268014">
    <property type="component" value="Unassembled WGS sequence"/>
</dbReference>
<evidence type="ECO:0000313" key="3">
    <source>
        <dbReference type="WBParaSite" id="HPLM_0001027401-mRNA-1"/>
    </source>
</evidence>
<reference evidence="1 2" key="2">
    <citation type="submission" date="2018-11" db="EMBL/GenBank/DDBJ databases">
        <authorList>
            <consortium name="Pathogen Informatics"/>
        </authorList>
    </citation>
    <scope>NUCLEOTIDE SEQUENCE [LARGE SCALE GENOMIC DNA]</scope>
    <source>
        <strain evidence="1 2">MHpl1</strain>
    </source>
</reference>
<keyword evidence="2" id="KW-1185">Reference proteome</keyword>
<dbReference type="EMBL" id="UZAF01017252">
    <property type="protein sequence ID" value="VDO39661.1"/>
    <property type="molecule type" value="Genomic_DNA"/>
</dbReference>
<evidence type="ECO:0000313" key="1">
    <source>
        <dbReference type="EMBL" id="VDO39661.1"/>
    </source>
</evidence>
<protein>
    <submittedName>
        <fullName evidence="3">Secreted peptide</fullName>
    </submittedName>
</protein>
<reference evidence="3" key="1">
    <citation type="submission" date="2017-02" db="UniProtKB">
        <authorList>
            <consortium name="WormBaseParasite"/>
        </authorList>
    </citation>
    <scope>IDENTIFICATION</scope>
</reference>
<accession>A0A0N4WHC0</accession>
<gene>
    <name evidence="1" type="ORF">HPLM_LOCUS10266</name>
</gene>
<proteinExistence type="predicted"/>
<dbReference type="WBParaSite" id="HPLM_0001027401-mRNA-1">
    <property type="protein sequence ID" value="HPLM_0001027401-mRNA-1"/>
    <property type="gene ID" value="HPLM_0001027401"/>
</dbReference>
<organism evidence="3">
    <name type="scientific">Haemonchus placei</name>
    <name type="common">Barber's pole worm</name>
    <dbReference type="NCBI Taxonomy" id="6290"/>
    <lineage>
        <taxon>Eukaryota</taxon>
        <taxon>Metazoa</taxon>
        <taxon>Ecdysozoa</taxon>
        <taxon>Nematoda</taxon>
        <taxon>Chromadorea</taxon>
        <taxon>Rhabditida</taxon>
        <taxon>Rhabditina</taxon>
        <taxon>Rhabditomorpha</taxon>
        <taxon>Strongyloidea</taxon>
        <taxon>Trichostrongylidae</taxon>
        <taxon>Haemonchus</taxon>
    </lineage>
</organism>
<evidence type="ECO:0000313" key="2">
    <source>
        <dbReference type="Proteomes" id="UP000268014"/>
    </source>
</evidence>
<dbReference type="AlphaFoldDB" id="A0A0N4WHC0"/>
<sequence>MPLALLAVADTASSYAGRAHHKSNDVYDHLWRLFFLIVPYSTPYSTHCTRPSSSLPSADILLLTFNLHASIDIFISAAVLHSSTFILSVTDSCCTPPHSFLLRNGMASSAGGVAVVCGFMLYAVRPKPTGRDV</sequence>